<evidence type="ECO:0000256" key="1">
    <source>
        <dbReference type="ARBA" id="ARBA00001917"/>
    </source>
</evidence>
<reference evidence="10 11" key="1">
    <citation type="submission" date="2017-07" db="EMBL/GenBank/DDBJ databases">
        <title>Bifidobacterium novel species.</title>
        <authorList>
            <person name="Lugli G.A."/>
            <person name="Milani C."/>
            <person name="Duranti S."/>
            <person name="Mangifesta M."/>
        </authorList>
    </citation>
    <scope>NUCLEOTIDE SEQUENCE [LARGE SCALE GENOMIC DNA]</scope>
    <source>
        <strain evidence="11">Uis1B</strain>
    </source>
</reference>
<evidence type="ECO:0000256" key="4">
    <source>
        <dbReference type="ARBA" id="ARBA00022643"/>
    </source>
</evidence>
<dbReference type="NCBIfam" id="TIGR01036">
    <property type="entry name" value="pyrD_sub2"/>
    <property type="match status" value="1"/>
</dbReference>
<dbReference type="GO" id="GO:0106430">
    <property type="term" value="F:dihydroorotate dehydrogenase (quinone) activity"/>
    <property type="evidence" value="ECO:0007669"/>
    <property type="project" value="UniProtKB-EC"/>
</dbReference>
<dbReference type="NCBIfam" id="NF003651">
    <property type="entry name" value="PRK05286.2-4"/>
    <property type="match status" value="1"/>
</dbReference>
<dbReference type="NCBIfam" id="NF003652">
    <property type="entry name" value="PRK05286.2-5"/>
    <property type="match status" value="1"/>
</dbReference>
<evidence type="ECO:0000313" key="10">
    <source>
        <dbReference type="EMBL" id="PLS30738.1"/>
    </source>
</evidence>
<dbReference type="GO" id="GO:0005737">
    <property type="term" value="C:cytoplasm"/>
    <property type="evidence" value="ECO:0007669"/>
    <property type="project" value="InterPro"/>
</dbReference>
<evidence type="ECO:0000259" key="9">
    <source>
        <dbReference type="Pfam" id="PF01180"/>
    </source>
</evidence>
<feature type="domain" description="Dihydroorotate dehydrogenase catalytic" evidence="9">
    <location>
        <begin position="76"/>
        <end position="369"/>
    </location>
</feature>
<dbReference type="Pfam" id="PF01180">
    <property type="entry name" value="DHO_dh"/>
    <property type="match status" value="1"/>
</dbReference>
<name>A0A2N5J948_9BIFI</name>
<comment type="cofactor">
    <cofactor evidence="1">
        <name>FMN</name>
        <dbReference type="ChEBI" id="CHEBI:58210"/>
    </cofactor>
</comment>
<dbReference type="Proteomes" id="UP000235050">
    <property type="component" value="Unassembled WGS sequence"/>
</dbReference>
<dbReference type="InterPro" id="IPR005719">
    <property type="entry name" value="Dihydroorotate_DH_2"/>
</dbReference>
<dbReference type="SUPFAM" id="SSF51395">
    <property type="entry name" value="FMN-linked oxidoreductases"/>
    <property type="match status" value="1"/>
</dbReference>
<gene>
    <name evidence="10" type="ORF">Uis1B_1450</name>
</gene>
<dbReference type="GO" id="GO:0009220">
    <property type="term" value="P:pyrimidine ribonucleotide biosynthetic process"/>
    <property type="evidence" value="ECO:0007669"/>
    <property type="project" value="UniProtKB-UniRule"/>
</dbReference>
<sequence length="389" mass="42500">MGGMNYVSQSPLHNTVNKVAVDLFKFGYRNVAKKAFFAMPPDDAHEAMIRGCHAFGEIPPVMWILRQTLDYTDPALETEALGLKFANPFGLSAGLDKDCQLPKVLDAAGFGFETVGSTTSRPCAGNPRPWFHRLPEYGSMMVHAGLANDGSETVIARAEKAYTNMRSMRVSVSIARTNDRLAGDIDEGIEDYRISFERAANRTDMIEVNISCPNTMAGEPFNTDPRNLDRLFDALDEVPRSQPVLVKMPLNKTWPEFKALLDVLAEHNVQGVSIANLQKDRTGMPDVPKDWLGGLSGLPCQKASNEMIARTYAEFGDRFTIAGIGGVFTPQQAYDKIRAGASLVMFISSLMYVGPQNIATLKRGLAELLRADGFDNVAEAVGVDAIAGK</sequence>
<keyword evidence="3" id="KW-0285">Flavoprotein</keyword>
<dbReference type="CDD" id="cd04738">
    <property type="entry name" value="DHOD_2_like"/>
    <property type="match status" value="1"/>
</dbReference>
<evidence type="ECO:0000256" key="2">
    <source>
        <dbReference type="ARBA" id="ARBA00004725"/>
    </source>
</evidence>
<evidence type="ECO:0000313" key="11">
    <source>
        <dbReference type="Proteomes" id="UP000235050"/>
    </source>
</evidence>
<evidence type="ECO:0000256" key="3">
    <source>
        <dbReference type="ARBA" id="ARBA00022630"/>
    </source>
</evidence>
<evidence type="ECO:0000256" key="6">
    <source>
        <dbReference type="ARBA" id="ARBA00023002"/>
    </source>
</evidence>
<evidence type="ECO:0000256" key="8">
    <source>
        <dbReference type="NCBIfam" id="TIGR01036"/>
    </source>
</evidence>
<dbReference type="InterPro" id="IPR050074">
    <property type="entry name" value="DHO_dehydrogenase"/>
</dbReference>
<dbReference type="EC" id="1.3.5.2" evidence="8"/>
<protein>
    <recommendedName>
        <fullName evidence="8">Dihydroorotate dehydrogenase (quinone)</fullName>
        <ecNumber evidence="8">1.3.5.2</ecNumber>
    </recommendedName>
</protein>
<comment type="caution">
    <text evidence="10">The sequence shown here is derived from an EMBL/GenBank/DDBJ whole genome shotgun (WGS) entry which is preliminary data.</text>
</comment>
<dbReference type="Gene3D" id="3.20.20.70">
    <property type="entry name" value="Aldolase class I"/>
    <property type="match status" value="1"/>
</dbReference>
<dbReference type="PANTHER" id="PTHR48109:SF4">
    <property type="entry name" value="DIHYDROOROTATE DEHYDROGENASE (QUINONE), MITOCHONDRIAL"/>
    <property type="match status" value="1"/>
</dbReference>
<keyword evidence="5" id="KW-0665">Pyrimidine biosynthesis</keyword>
<dbReference type="InterPro" id="IPR005720">
    <property type="entry name" value="Dihydroorotate_DH_cat"/>
</dbReference>
<organism evidence="10 11">
    <name type="scientific">Bifidobacterium margollesii</name>
    <dbReference type="NCBI Taxonomy" id="2020964"/>
    <lineage>
        <taxon>Bacteria</taxon>
        <taxon>Bacillati</taxon>
        <taxon>Actinomycetota</taxon>
        <taxon>Actinomycetes</taxon>
        <taxon>Bifidobacteriales</taxon>
        <taxon>Bifidobacteriaceae</taxon>
        <taxon>Bifidobacterium</taxon>
    </lineage>
</organism>
<dbReference type="AlphaFoldDB" id="A0A2N5J948"/>
<keyword evidence="4" id="KW-0288">FMN</keyword>
<dbReference type="EMBL" id="NMWU01000025">
    <property type="protein sequence ID" value="PLS30738.1"/>
    <property type="molecule type" value="Genomic_DNA"/>
</dbReference>
<evidence type="ECO:0000256" key="7">
    <source>
        <dbReference type="ARBA" id="ARBA00023136"/>
    </source>
</evidence>
<dbReference type="PANTHER" id="PTHR48109">
    <property type="entry name" value="DIHYDROOROTATE DEHYDROGENASE (QUINONE), MITOCHONDRIAL-RELATED"/>
    <property type="match status" value="1"/>
</dbReference>
<evidence type="ECO:0000256" key="5">
    <source>
        <dbReference type="ARBA" id="ARBA00022975"/>
    </source>
</evidence>
<dbReference type="GO" id="GO:0006207">
    <property type="term" value="P:'de novo' pyrimidine nucleobase biosynthetic process"/>
    <property type="evidence" value="ECO:0007669"/>
    <property type="project" value="UniProtKB-UniRule"/>
</dbReference>
<keyword evidence="6" id="KW-0560">Oxidoreductase</keyword>
<accession>A0A2N5J948</accession>
<dbReference type="GO" id="GO:0005886">
    <property type="term" value="C:plasma membrane"/>
    <property type="evidence" value="ECO:0007669"/>
    <property type="project" value="TreeGrafter"/>
</dbReference>
<dbReference type="InterPro" id="IPR013785">
    <property type="entry name" value="Aldolase_TIM"/>
</dbReference>
<keyword evidence="11" id="KW-1185">Reference proteome</keyword>
<comment type="pathway">
    <text evidence="2">Pyrimidine metabolism; UMP biosynthesis via de novo pathway.</text>
</comment>
<keyword evidence="7" id="KW-0472">Membrane</keyword>
<proteinExistence type="predicted"/>